<accession>A0ABS2SY57</accession>
<keyword evidence="3" id="KW-1185">Reference proteome</keyword>
<keyword evidence="2" id="KW-0946">Virion</keyword>
<feature type="compositionally biased region" description="Basic and acidic residues" evidence="1">
    <location>
        <begin position="78"/>
        <end position="92"/>
    </location>
</feature>
<dbReference type="Pfam" id="PF11122">
    <property type="entry name" value="Spore-coat_CotD"/>
    <property type="match status" value="1"/>
</dbReference>
<feature type="region of interest" description="Disordered" evidence="1">
    <location>
        <begin position="71"/>
        <end position="98"/>
    </location>
</feature>
<dbReference type="Proteomes" id="UP001179280">
    <property type="component" value="Unassembled WGS sequence"/>
</dbReference>
<dbReference type="EMBL" id="JAFBCV010000011">
    <property type="protein sequence ID" value="MBM7839966.1"/>
    <property type="molecule type" value="Genomic_DNA"/>
</dbReference>
<organism evidence="2 3">
    <name type="scientific">Shouchella xiaoxiensis</name>
    <dbReference type="NCBI Taxonomy" id="766895"/>
    <lineage>
        <taxon>Bacteria</taxon>
        <taxon>Bacillati</taxon>
        <taxon>Bacillota</taxon>
        <taxon>Bacilli</taxon>
        <taxon>Bacillales</taxon>
        <taxon>Bacillaceae</taxon>
        <taxon>Shouchella</taxon>
    </lineage>
</organism>
<protein>
    <submittedName>
        <fullName evidence="2">Spore coat protein D</fullName>
    </submittedName>
</protein>
<name>A0ABS2SY57_9BACI</name>
<dbReference type="RefSeq" id="WP_051991306.1">
    <property type="nucleotide sequence ID" value="NZ_JAFBCV010000011.1"/>
</dbReference>
<dbReference type="InterPro" id="IPR020108">
    <property type="entry name" value="Spore_coat_CotD"/>
</dbReference>
<sequence length="98" mass="11543">MGFSRKCTCGKYNGDVHFHESEPVVHPTKHRVVDETEIVIIPEIHPTHTTVRKKRVYRHVHSYPESISIEESSDVENVVDRRPRRDNGERRGRGWSWI</sequence>
<reference evidence="2" key="1">
    <citation type="submission" date="2021-01" db="EMBL/GenBank/DDBJ databases">
        <title>Genomic Encyclopedia of Type Strains, Phase IV (KMG-IV): sequencing the most valuable type-strain genomes for metagenomic binning, comparative biology and taxonomic classification.</title>
        <authorList>
            <person name="Goeker M."/>
        </authorList>
    </citation>
    <scope>NUCLEOTIDE SEQUENCE</scope>
    <source>
        <strain evidence="2">DSM 21943</strain>
    </source>
</reference>
<evidence type="ECO:0000313" key="3">
    <source>
        <dbReference type="Proteomes" id="UP001179280"/>
    </source>
</evidence>
<gene>
    <name evidence="2" type="ORF">JOC54_003246</name>
</gene>
<proteinExistence type="predicted"/>
<evidence type="ECO:0000313" key="2">
    <source>
        <dbReference type="EMBL" id="MBM7839966.1"/>
    </source>
</evidence>
<evidence type="ECO:0000256" key="1">
    <source>
        <dbReference type="SAM" id="MobiDB-lite"/>
    </source>
</evidence>
<comment type="caution">
    <text evidence="2">The sequence shown here is derived from an EMBL/GenBank/DDBJ whole genome shotgun (WGS) entry which is preliminary data.</text>
</comment>
<keyword evidence="2" id="KW-0167">Capsid protein</keyword>